<comment type="caution">
    <text evidence="1">The sequence shown here is derived from an EMBL/GenBank/DDBJ whole genome shotgun (WGS) entry which is preliminary data.</text>
</comment>
<gene>
    <name evidence="1" type="ORF">GOP47_0009131</name>
</gene>
<protein>
    <submittedName>
        <fullName evidence="1">Uncharacterized protein</fullName>
    </submittedName>
</protein>
<dbReference type="AlphaFoldDB" id="A0A9D4ZL02"/>
<accession>A0A9D4ZL02</accession>
<dbReference type="Proteomes" id="UP000886520">
    <property type="component" value="Chromosome 8"/>
</dbReference>
<sequence>MSGFDHLSSKSFCAPHENHSQGMSIYSNYKYKRLDSNVSEGFIHIPCLHISEGTSNVPTYKRLGRQQKVPGFNTTQVKARQISRFFKSIKKSSKKWIKMMAKVLNEEGSHIYVSFPLPIGFIFTP</sequence>
<dbReference type="EMBL" id="JABFUD020000008">
    <property type="protein sequence ID" value="KAI5077066.1"/>
    <property type="molecule type" value="Genomic_DNA"/>
</dbReference>
<proteinExistence type="predicted"/>
<name>A0A9D4ZL02_ADICA</name>
<keyword evidence="2" id="KW-1185">Reference proteome</keyword>
<evidence type="ECO:0000313" key="2">
    <source>
        <dbReference type="Proteomes" id="UP000886520"/>
    </source>
</evidence>
<reference evidence="1" key="1">
    <citation type="submission" date="2021-01" db="EMBL/GenBank/DDBJ databases">
        <title>Adiantum capillus-veneris genome.</title>
        <authorList>
            <person name="Fang Y."/>
            <person name="Liao Q."/>
        </authorList>
    </citation>
    <scope>NUCLEOTIDE SEQUENCE</scope>
    <source>
        <strain evidence="1">H3</strain>
        <tissue evidence="1">Leaf</tissue>
    </source>
</reference>
<organism evidence="1 2">
    <name type="scientific">Adiantum capillus-veneris</name>
    <name type="common">Maidenhair fern</name>
    <dbReference type="NCBI Taxonomy" id="13818"/>
    <lineage>
        <taxon>Eukaryota</taxon>
        <taxon>Viridiplantae</taxon>
        <taxon>Streptophyta</taxon>
        <taxon>Embryophyta</taxon>
        <taxon>Tracheophyta</taxon>
        <taxon>Polypodiopsida</taxon>
        <taxon>Polypodiidae</taxon>
        <taxon>Polypodiales</taxon>
        <taxon>Pteridineae</taxon>
        <taxon>Pteridaceae</taxon>
        <taxon>Vittarioideae</taxon>
        <taxon>Adiantum</taxon>
    </lineage>
</organism>
<evidence type="ECO:0000313" key="1">
    <source>
        <dbReference type="EMBL" id="KAI5077066.1"/>
    </source>
</evidence>